<dbReference type="SUPFAM" id="SSF46785">
    <property type="entry name" value="Winged helix' DNA-binding domain"/>
    <property type="match status" value="1"/>
</dbReference>
<evidence type="ECO:0000313" key="7">
    <source>
        <dbReference type="Proteomes" id="UP000026249"/>
    </source>
</evidence>
<evidence type="ECO:0000259" key="5">
    <source>
        <dbReference type="PROSITE" id="PS51063"/>
    </source>
</evidence>
<dbReference type="InterPro" id="IPR036390">
    <property type="entry name" value="WH_DNA-bd_sf"/>
</dbReference>
<dbReference type="Gene3D" id="2.60.120.10">
    <property type="entry name" value="Jelly Rolls"/>
    <property type="match status" value="1"/>
</dbReference>
<dbReference type="GO" id="GO:0003700">
    <property type="term" value="F:DNA-binding transcription factor activity"/>
    <property type="evidence" value="ECO:0007669"/>
    <property type="project" value="TreeGrafter"/>
</dbReference>
<keyword evidence="7" id="KW-1185">Reference proteome</keyword>
<dbReference type="SMART" id="SM00100">
    <property type="entry name" value="cNMP"/>
    <property type="match status" value="1"/>
</dbReference>
<dbReference type="InterPro" id="IPR000595">
    <property type="entry name" value="cNMP-bd_dom"/>
</dbReference>
<dbReference type="Pfam" id="PF00027">
    <property type="entry name" value="cNMP_binding"/>
    <property type="match status" value="1"/>
</dbReference>
<gene>
    <name evidence="6" type="ORF">ACMU_18885</name>
</gene>
<dbReference type="EMBL" id="JFKE01000009">
    <property type="protein sequence ID" value="KAJ54289.1"/>
    <property type="molecule type" value="Genomic_DNA"/>
</dbReference>
<comment type="caution">
    <text evidence="6">The sequence shown here is derived from an EMBL/GenBank/DDBJ whole genome shotgun (WGS) entry which is preliminary data.</text>
</comment>
<keyword evidence="2" id="KW-0238">DNA-binding</keyword>
<keyword evidence="3" id="KW-0804">Transcription</keyword>
<keyword evidence="1" id="KW-0805">Transcription regulation</keyword>
<reference evidence="6 7" key="1">
    <citation type="submission" date="2014-03" db="EMBL/GenBank/DDBJ databases">
        <title>Draft Genome Sequence of Actibacterium mucosum KCTC 23349, a Marine Alphaproteobacterium with Complex Ionic Requirements Isolated from Mediterranean Seawater at Malvarrosa Beach, Valencia, Spain.</title>
        <authorList>
            <person name="Arahal D.R."/>
            <person name="Shao Z."/>
            <person name="Lai Q."/>
            <person name="Pujalte M.J."/>
        </authorList>
    </citation>
    <scope>NUCLEOTIDE SEQUENCE [LARGE SCALE GENOMIC DNA]</scope>
    <source>
        <strain evidence="6 7">KCTC 23349</strain>
    </source>
</reference>
<organism evidence="6 7">
    <name type="scientific">Actibacterium mucosum KCTC 23349</name>
    <dbReference type="NCBI Taxonomy" id="1454373"/>
    <lineage>
        <taxon>Bacteria</taxon>
        <taxon>Pseudomonadati</taxon>
        <taxon>Pseudomonadota</taxon>
        <taxon>Alphaproteobacteria</taxon>
        <taxon>Rhodobacterales</taxon>
        <taxon>Roseobacteraceae</taxon>
        <taxon>Actibacterium</taxon>
    </lineage>
</organism>
<dbReference type="PANTHER" id="PTHR24567:SF68">
    <property type="entry name" value="DNA-BINDING TRANSCRIPTIONAL DUAL REGULATOR CRP"/>
    <property type="match status" value="1"/>
</dbReference>
<accession>A0A037ZCR0</accession>
<feature type="domain" description="Cyclic nucleotide-binding" evidence="4">
    <location>
        <begin position="30"/>
        <end position="150"/>
    </location>
</feature>
<evidence type="ECO:0000256" key="1">
    <source>
        <dbReference type="ARBA" id="ARBA00023015"/>
    </source>
</evidence>
<dbReference type="PROSITE" id="PS51063">
    <property type="entry name" value="HTH_CRP_2"/>
    <property type="match status" value="1"/>
</dbReference>
<dbReference type="Pfam" id="PF13545">
    <property type="entry name" value="HTH_Crp_2"/>
    <property type="match status" value="1"/>
</dbReference>
<evidence type="ECO:0000259" key="4">
    <source>
        <dbReference type="PROSITE" id="PS50042"/>
    </source>
</evidence>
<dbReference type="InterPro" id="IPR014710">
    <property type="entry name" value="RmlC-like_jellyroll"/>
</dbReference>
<dbReference type="GO" id="GO:0003677">
    <property type="term" value="F:DNA binding"/>
    <property type="evidence" value="ECO:0007669"/>
    <property type="project" value="UniProtKB-KW"/>
</dbReference>
<dbReference type="GO" id="GO:0005829">
    <property type="term" value="C:cytosol"/>
    <property type="evidence" value="ECO:0007669"/>
    <property type="project" value="TreeGrafter"/>
</dbReference>
<dbReference type="Proteomes" id="UP000026249">
    <property type="component" value="Unassembled WGS sequence"/>
</dbReference>
<evidence type="ECO:0000256" key="3">
    <source>
        <dbReference type="ARBA" id="ARBA00023163"/>
    </source>
</evidence>
<protein>
    <submittedName>
        <fullName evidence="6">Cyclic nucleotide-binding protein</fullName>
    </submittedName>
</protein>
<evidence type="ECO:0000313" key="6">
    <source>
        <dbReference type="EMBL" id="KAJ54289.1"/>
    </source>
</evidence>
<proteinExistence type="predicted"/>
<name>A0A037ZCR0_9RHOB</name>
<dbReference type="SUPFAM" id="SSF51206">
    <property type="entry name" value="cAMP-binding domain-like"/>
    <property type="match status" value="1"/>
</dbReference>
<dbReference type="Gene3D" id="1.10.10.10">
    <property type="entry name" value="Winged helix-like DNA-binding domain superfamily/Winged helix DNA-binding domain"/>
    <property type="match status" value="1"/>
</dbReference>
<dbReference type="AlphaFoldDB" id="A0A037ZCR0"/>
<sequence length="241" mass="26216">MMHDTETSDSPVGAIFLSEYFAELNEGAGFLTDLSPDDQKRVRSLGSRCRFAKGDGIFHQGAPHTGVWIIESGRVRTYYAGPSGREITLAYWSSGHFVGGPEVFARGRHVWSADALEPCELLFLSGTSLLKLVREVPDVAVGVIEGLVAKGKSYSALIQMLGTRSVSERLSQLLVILANTTGRPEGNTIVVDRTVTYEQIAAIVGATRQWVTQSLDKLKAAGVVEITRSAIIIHDLQQLEE</sequence>
<evidence type="ECO:0000256" key="2">
    <source>
        <dbReference type="ARBA" id="ARBA00023125"/>
    </source>
</evidence>
<dbReference type="PROSITE" id="PS50042">
    <property type="entry name" value="CNMP_BINDING_3"/>
    <property type="match status" value="1"/>
</dbReference>
<dbReference type="PANTHER" id="PTHR24567">
    <property type="entry name" value="CRP FAMILY TRANSCRIPTIONAL REGULATORY PROTEIN"/>
    <property type="match status" value="1"/>
</dbReference>
<dbReference type="InterPro" id="IPR018490">
    <property type="entry name" value="cNMP-bd_dom_sf"/>
</dbReference>
<dbReference type="SMART" id="SM00419">
    <property type="entry name" value="HTH_CRP"/>
    <property type="match status" value="1"/>
</dbReference>
<dbReference type="OrthoDB" id="7827473at2"/>
<feature type="domain" description="HTH crp-type" evidence="5">
    <location>
        <begin position="164"/>
        <end position="237"/>
    </location>
</feature>
<dbReference type="CDD" id="cd00038">
    <property type="entry name" value="CAP_ED"/>
    <property type="match status" value="1"/>
</dbReference>
<dbReference type="InterPro" id="IPR036388">
    <property type="entry name" value="WH-like_DNA-bd_sf"/>
</dbReference>
<dbReference type="STRING" id="1454373.ACMU_18885"/>
<dbReference type="InterPro" id="IPR050397">
    <property type="entry name" value="Env_Response_Regulators"/>
</dbReference>
<dbReference type="InterPro" id="IPR012318">
    <property type="entry name" value="HTH_CRP"/>
</dbReference>